<name>A0A1I3V3X8_9BACT</name>
<sequence length="82" mass="9599">MWGCEYFHSSQWGSFSAHWIFGGFLTVIVLLLLGIFLRGLLKSSRTRFNDRDDSLQIIKYRLAKGDITHETYLEMKKIINQS</sequence>
<protein>
    <submittedName>
        <fullName evidence="2">Putative membrane protein</fullName>
    </submittedName>
</protein>
<keyword evidence="3" id="KW-1185">Reference proteome</keyword>
<evidence type="ECO:0000256" key="1">
    <source>
        <dbReference type="SAM" id="Phobius"/>
    </source>
</evidence>
<proteinExistence type="predicted"/>
<dbReference type="STRING" id="52560.SAMN04488082_10914"/>
<keyword evidence="1" id="KW-1133">Transmembrane helix</keyword>
<evidence type="ECO:0000313" key="2">
    <source>
        <dbReference type="EMBL" id="SFJ88877.1"/>
    </source>
</evidence>
<organism evidence="2 3">
    <name type="scientific">Desulfomicrobium apsheronum</name>
    <dbReference type="NCBI Taxonomy" id="52560"/>
    <lineage>
        <taxon>Bacteria</taxon>
        <taxon>Pseudomonadati</taxon>
        <taxon>Thermodesulfobacteriota</taxon>
        <taxon>Desulfovibrionia</taxon>
        <taxon>Desulfovibrionales</taxon>
        <taxon>Desulfomicrobiaceae</taxon>
        <taxon>Desulfomicrobium</taxon>
    </lineage>
</organism>
<dbReference type="AlphaFoldDB" id="A0A1I3V3X8"/>
<gene>
    <name evidence="2" type="ORF">SAMN04488082_10914</name>
</gene>
<dbReference type="EMBL" id="FORX01000009">
    <property type="protein sequence ID" value="SFJ88877.1"/>
    <property type="molecule type" value="Genomic_DNA"/>
</dbReference>
<evidence type="ECO:0000313" key="3">
    <source>
        <dbReference type="Proteomes" id="UP000198635"/>
    </source>
</evidence>
<reference evidence="3" key="1">
    <citation type="submission" date="2016-10" db="EMBL/GenBank/DDBJ databases">
        <authorList>
            <person name="Varghese N."/>
            <person name="Submissions S."/>
        </authorList>
    </citation>
    <scope>NUCLEOTIDE SEQUENCE [LARGE SCALE GENOMIC DNA]</scope>
    <source>
        <strain evidence="3">DSM 5918</strain>
    </source>
</reference>
<keyword evidence="1" id="KW-0472">Membrane</keyword>
<keyword evidence="1" id="KW-0812">Transmembrane</keyword>
<dbReference type="Proteomes" id="UP000198635">
    <property type="component" value="Unassembled WGS sequence"/>
</dbReference>
<feature type="transmembrane region" description="Helical" evidence="1">
    <location>
        <begin position="20"/>
        <end position="41"/>
    </location>
</feature>
<accession>A0A1I3V3X8</accession>